<dbReference type="Proteomes" id="UP000030907">
    <property type="component" value="Chromosome"/>
</dbReference>
<comment type="subcellular location">
    <subcellularLocation>
        <location evidence="1">Membrane</location>
        <topology evidence="1">Multi-pass membrane protein</topology>
    </subcellularLocation>
</comment>
<dbReference type="PANTHER" id="PTHR43398:SF1">
    <property type="entry name" value="DOLICHOL-PHOSPHATE MANNOSYLTRANSFERASE SUBUNIT 1"/>
    <property type="match status" value="1"/>
</dbReference>
<evidence type="ECO:0000256" key="6">
    <source>
        <dbReference type="ARBA" id="ARBA00022989"/>
    </source>
</evidence>
<organism evidence="11 12">
    <name type="scientific">Sphingopyxis fribergensis</name>
    <dbReference type="NCBI Taxonomy" id="1515612"/>
    <lineage>
        <taxon>Bacteria</taxon>
        <taxon>Pseudomonadati</taxon>
        <taxon>Pseudomonadota</taxon>
        <taxon>Alphaproteobacteria</taxon>
        <taxon>Sphingomonadales</taxon>
        <taxon>Sphingomonadaceae</taxon>
        <taxon>Sphingopyxis</taxon>
    </lineage>
</organism>
<dbReference type="Gene3D" id="3.90.550.10">
    <property type="entry name" value="Spore Coat Polysaccharide Biosynthesis Protein SpsA, Chain A"/>
    <property type="match status" value="1"/>
</dbReference>
<feature type="domain" description="GtrA/DPMS transmembrane" evidence="10">
    <location>
        <begin position="257"/>
        <end position="373"/>
    </location>
</feature>
<evidence type="ECO:0000259" key="10">
    <source>
        <dbReference type="Pfam" id="PF04138"/>
    </source>
</evidence>
<feature type="transmembrane region" description="Helical" evidence="8">
    <location>
        <begin position="283"/>
        <end position="301"/>
    </location>
</feature>
<dbReference type="Pfam" id="PF00535">
    <property type="entry name" value="Glycos_transf_2"/>
    <property type="match status" value="1"/>
</dbReference>
<evidence type="ECO:0000256" key="3">
    <source>
        <dbReference type="ARBA" id="ARBA00022676"/>
    </source>
</evidence>
<feature type="transmembrane region" description="Helical" evidence="8">
    <location>
        <begin position="322"/>
        <end position="343"/>
    </location>
</feature>
<protein>
    <submittedName>
        <fullName evidence="11">Putative glycosyltransferase</fullName>
    </submittedName>
</protein>
<evidence type="ECO:0000256" key="8">
    <source>
        <dbReference type="SAM" id="Phobius"/>
    </source>
</evidence>
<evidence type="ECO:0000313" key="11">
    <source>
        <dbReference type="EMBL" id="AJA11578.1"/>
    </source>
</evidence>
<name>A0A0A7PQK9_9SPHN</name>
<feature type="domain" description="Glycosyltransferase 2-like" evidence="9">
    <location>
        <begin position="23"/>
        <end position="187"/>
    </location>
</feature>
<keyword evidence="3" id="KW-0328">Glycosyltransferase</keyword>
<keyword evidence="4 11" id="KW-0808">Transferase</keyword>
<dbReference type="RefSeq" id="WP_052208787.1">
    <property type="nucleotide sequence ID" value="NZ_CP009122.1"/>
</dbReference>
<evidence type="ECO:0000259" key="9">
    <source>
        <dbReference type="Pfam" id="PF00535"/>
    </source>
</evidence>
<dbReference type="KEGG" id="sphk:SKP52_23680"/>
<evidence type="ECO:0000256" key="7">
    <source>
        <dbReference type="ARBA" id="ARBA00023136"/>
    </source>
</evidence>
<dbReference type="OrthoDB" id="9811222at2"/>
<dbReference type="AlphaFoldDB" id="A0A0A7PQK9"/>
<gene>
    <name evidence="11" type="ORF">SKP52_23680</name>
</gene>
<dbReference type="InterPro" id="IPR029044">
    <property type="entry name" value="Nucleotide-diphossugar_trans"/>
</dbReference>
<dbReference type="InterPro" id="IPR039528">
    <property type="entry name" value="DPM1-like"/>
</dbReference>
<evidence type="ECO:0000313" key="12">
    <source>
        <dbReference type="Proteomes" id="UP000030907"/>
    </source>
</evidence>
<dbReference type="InterPro" id="IPR001173">
    <property type="entry name" value="Glyco_trans_2-like"/>
</dbReference>
<evidence type="ECO:0000256" key="1">
    <source>
        <dbReference type="ARBA" id="ARBA00004141"/>
    </source>
</evidence>
<keyword evidence="5 8" id="KW-0812">Transmembrane</keyword>
<dbReference type="GO" id="GO:0009247">
    <property type="term" value="P:glycolipid biosynthetic process"/>
    <property type="evidence" value="ECO:0007669"/>
    <property type="project" value="TreeGrafter"/>
</dbReference>
<proteinExistence type="inferred from homology"/>
<feature type="transmembrane region" description="Helical" evidence="8">
    <location>
        <begin position="255"/>
        <end position="277"/>
    </location>
</feature>
<comment type="similarity">
    <text evidence="2">Belongs to the glycosyltransferase 2 family.</text>
</comment>
<dbReference type="CDD" id="cd06442">
    <property type="entry name" value="DPM1_like"/>
    <property type="match status" value="1"/>
</dbReference>
<dbReference type="SUPFAM" id="SSF53448">
    <property type="entry name" value="Nucleotide-diphospho-sugar transferases"/>
    <property type="match status" value="1"/>
</dbReference>
<sequence>MRHDILTADAILPVDTLPLEVAIVVPTLNEAANVEKLIEKLSVVLAGRGWEVVFVDDNSPDGTSELVRRIGRSSRHVRIVQRVGRRGLSSAVVEGILATAAPVIAVMDGDLQHSEDALPRLIDAIASGGADIAVGTRYVAGGGVGDWDKDRARMSRLATRAGQIALGTDVSDPMSGFFAVRRDAFERALPRLSAIGFKILIDILASSPAPLKVTEIPYQFRTREAGESKIGARVIAEYAELIADKTVGRFVPIRLLKFLMVGGLGVFVHLAVLRTILGAGSPFITAQTSAVMTAIAFNFFLNNSFTYADRKLKGWRLVGGLASFYAISALGAVANIGIGTWMAGHDERWWVAGVAGVLVGAIWNFAMSSAVTWRK</sequence>
<evidence type="ECO:0000256" key="2">
    <source>
        <dbReference type="ARBA" id="ARBA00006739"/>
    </source>
</evidence>
<evidence type="ECO:0000256" key="5">
    <source>
        <dbReference type="ARBA" id="ARBA00022692"/>
    </source>
</evidence>
<keyword evidence="12" id="KW-1185">Reference proteome</keyword>
<accession>A0A0A7PQK9</accession>
<reference evidence="11 12" key="1">
    <citation type="journal article" date="2015" name="Int. J. Syst. Evol. Microbiol.">
        <title>Description of Sphingopyxis fribergensis sp. nov. - a soil bacterium with the ability to degrade styrene and phenylacetic acid.</title>
        <authorList>
            <person name="Oelschlagel M."/>
            <person name="Ruckert C."/>
            <person name="Kalinowski J."/>
            <person name="Schmidt G."/>
            <person name="Schlomann M."/>
            <person name="Tischler D."/>
        </authorList>
    </citation>
    <scope>NUCLEOTIDE SEQUENCE [LARGE SCALE GENOMIC DNA]</scope>
    <source>
        <strain evidence="11 12">Kp5.2</strain>
    </source>
</reference>
<dbReference type="GO" id="GO:0000271">
    <property type="term" value="P:polysaccharide biosynthetic process"/>
    <property type="evidence" value="ECO:0007669"/>
    <property type="project" value="InterPro"/>
</dbReference>
<dbReference type="GO" id="GO:0004582">
    <property type="term" value="F:dolichyl-phosphate beta-D-mannosyltransferase activity"/>
    <property type="evidence" value="ECO:0007669"/>
    <property type="project" value="InterPro"/>
</dbReference>
<dbReference type="PANTHER" id="PTHR43398">
    <property type="entry name" value="DOLICHOL-PHOSPHATE MANNOSYLTRANSFERASE SUBUNIT 1"/>
    <property type="match status" value="1"/>
</dbReference>
<feature type="transmembrane region" description="Helical" evidence="8">
    <location>
        <begin position="349"/>
        <end position="373"/>
    </location>
</feature>
<dbReference type="GO" id="GO:0016020">
    <property type="term" value="C:membrane"/>
    <property type="evidence" value="ECO:0007669"/>
    <property type="project" value="UniProtKB-SubCell"/>
</dbReference>
<dbReference type="InterPro" id="IPR007267">
    <property type="entry name" value="GtrA_DPMS_TM"/>
</dbReference>
<evidence type="ECO:0000256" key="4">
    <source>
        <dbReference type="ARBA" id="ARBA00022679"/>
    </source>
</evidence>
<dbReference type="EMBL" id="CP009122">
    <property type="protein sequence ID" value="AJA11578.1"/>
    <property type="molecule type" value="Genomic_DNA"/>
</dbReference>
<keyword evidence="6 8" id="KW-1133">Transmembrane helix</keyword>
<dbReference type="HOGENOM" id="CLU_039727_0_0_5"/>
<keyword evidence="7 8" id="KW-0472">Membrane</keyword>
<dbReference type="STRING" id="1515612.SKP52_23680"/>
<dbReference type="Pfam" id="PF04138">
    <property type="entry name" value="GtrA_DPMS_TM"/>
    <property type="match status" value="1"/>
</dbReference>